<dbReference type="InterPro" id="IPR001254">
    <property type="entry name" value="Trypsin_dom"/>
</dbReference>
<reference evidence="4 5" key="1">
    <citation type="submission" date="2024-10" db="EMBL/GenBank/DDBJ databases">
        <title>Updated reference genomes for cyclostephanoid diatoms.</title>
        <authorList>
            <person name="Roberts W.R."/>
            <person name="Alverson A.J."/>
        </authorList>
    </citation>
    <scope>NUCLEOTIDE SEQUENCE [LARGE SCALE GENOMIC DNA]</scope>
    <source>
        <strain evidence="4 5">AJA228-03</strain>
    </source>
</reference>
<proteinExistence type="predicted"/>
<dbReference type="EMBL" id="JALLPB020000212">
    <property type="protein sequence ID" value="KAL3812191.1"/>
    <property type="molecule type" value="Genomic_DNA"/>
</dbReference>
<keyword evidence="5" id="KW-1185">Reference proteome</keyword>
<name>A0ABD3RK97_9STRA</name>
<feature type="region of interest" description="Disordered" evidence="2">
    <location>
        <begin position="123"/>
        <end position="277"/>
    </location>
</feature>
<dbReference type="Pfam" id="PF00089">
    <property type="entry name" value="Trypsin"/>
    <property type="match status" value="1"/>
</dbReference>
<evidence type="ECO:0000313" key="5">
    <source>
        <dbReference type="Proteomes" id="UP001530377"/>
    </source>
</evidence>
<dbReference type="InterPro" id="IPR043504">
    <property type="entry name" value="Peptidase_S1_PA_chymotrypsin"/>
</dbReference>
<sequence length="277" mass="28911">MHGKQVGVVSWGNGCADPAYPGVYSRISAAYSTFIGPFIATWSNPMTSPPNSYARPITSTTTEHILGCTDLGGFYDIDGVNYNCMWYAGSENGATRCSLYGNDYAHAGLTAKMACCICGGGQKSSITSAPTTRKPTSKPTMITSSKPTTRKPATTVSSKPTTRKPTSKPTQTPTNEPTTESPTTESPTTDSPTTNSPTTDSPTTESPTTDSPTTDSPTTDSPTTESPTTESPTTESPTTDSPTTDSPTTDSPTTESPTTDQPTSKPTTSKPSTPVNT</sequence>
<dbReference type="PANTHER" id="PTHR35383">
    <property type="entry name" value="MUCIN 12EA-RELATED"/>
    <property type="match status" value="1"/>
</dbReference>
<comment type="caution">
    <text evidence="4">The sequence shown here is derived from an EMBL/GenBank/DDBJ whole genome shotgun (WGS) entry which is preliminary data.</text>
</comment>
<dbReference type="AlphaFoldDB" id="A0ABD3RK97"/>
<dbReference type="Gene3D" id="2.40.10.10">
    <property type="entry name" value="Trypsin-like serine proteases"/>
    <property type="match status" value="1"/>
</dbReference>
<evidence type="ECO:0000256" key="2">
    <source>
        <dbReference type="SAM" id="MobiDB-lite"/>
    </source>
</evidence>
<feature type="compositionally biased region" description="Polar residues" evidence="2">
    <location>
        <begin position="123"/>
        <end position="147"/>
    </location>
</feature>
<dbReference type="SUPFAM" id="SSF50494">
    <property type="entry name" value="Trypsin-like serine proteases"/>
    <property type="match status" value="1"/>
</dbReference>
<dbReference type="Proteomes" id="UP001530377">
    <property type="component" value="Unassembled WGS sequence"/>
</dbReference>
<keyword evidence="1" id="KW-0843">Virulence</keyword>
<feature type="domain" description="Peptidase S1" evidence="3">
    <location>
        <begin position="3"/>
        <end position="31"/>
    </location>
</feature>
<feature type="compositionally biased region" description="Low complexity" evidence="2">
    <location>
        <begin position="167"/>
        <end position="277"/>
    </location>
</feature>
<evidence type="ECO:0000256" key="1">
    <source>
        <dbReference type="ARBA" id="ARBA00023026"/>
    </source>
</evidence>
<evidence type="ECO:0000313" key="4">
    <source>
        <dbReference type="EMBL" id="KAL3812191.1"/>
    </source>
</evidence>
<gene>
    <name evidence="4" type="ORF">ACHAXA_011877</name>
</gene>
<dbReference type="InterPro" id="IPR009003">
    <property type="entry name" value="Peptidase_S1_PA"/>
</dbReference>
<organism evidence="4 5">
    <name type="scientific">Cyclostephanos tholiformis</name>
    <dbReference type="NCBI Taxonomy" id="382380"/>
    <lineage>
        <taxon>Eukaryota</taxon>
        <taxon>Sar</taxon>
        <taxon>Stramenopiles</taxon>
        <taxon>Ochrophyta</taxon>
        <taxon>Bacillariophyta</taxon>
        <taxon>Coscinodiscophyceae</taxon>
        <taxon>Thalassiosirophycidae</taxon>
        <taxon>Stephanodiscales</taxon>
        <taxon>Stephanodiscaceae</taxon>
        <taxon>Cyclostephanos</taxon>
    </lineage>
</organism>
<protein>
    <recommendedName>
        <fullName evidence="3">Peptidase S1 domain-containing protein</fullName>
    </recommendedName>
</protein>
<evidence type="ECO:0000259" key="3">
    <source>
        <dbReference type="Pfam" id="PF00089"/>
    </source>
</evidence>
<accession>A0ABD3RK97</accession>
<dbReference type="PANTHER" id="PTHR35383:SF1">
    <property type="entry name" value="MUCIN 12EA-RELATED"/>
    <property type="match status" value="1"/>
</dbReference>